<proteinExistence type="predicted"/>
<evidence type="ECO:0000313" key="4">
    <source>
        <dbReference type="Proteomes" id="UP000030003"/>
    </source>
</evidence>
<dbReference type="Gene3D" id="3.30.530.20">
    <property type="match status" value="1"/>
</dbReference>
<evidence type="ECO:0000313" key="3">
    <source>
        <dbReference type="EMBL" id="KGO97679.1"/>
    </source>
</evidence>
<dbReference type="STRING" id="1385515.GCA_000423325_02235"/>
<feature type="region of interest" description="Disordered" evidence="1">
    <location>
        <begin position="261"/>
        <end position="284"/>
    </location>
</feature>
<evidence type="ECO:0000256" key="2">
    <source>
        <dbReference type="SAM" id="Phobius"/>
    </source>
</evidence>
<dbReference type="Pfam" id="PF10604">
    <property type="entry name" value="Polyketide_cyc2"/>
    <property type="match status" value="1"/>
</dbReference>
<keyword evidence="2" id="KW-1133">Transmembrane helix</keyword>
<dbReference type="Gene3D" id="3.20.80.10">
    <property type="entry name" value="Regulatory factor, effector binding domain"/>
    <property type="match status" value="1"/>
</dbReference>
<dbReference type="InterPro" id="IPR011256">
    <property type="entry name" value="Reg_factor_effector_dom_sf"/>
</dbReference>
<keyword evidence="4" id="KW-1185">Reference proteome</keyword>
<reference evidence="3 4" key="1">
    <citation type="submission" date="2013-08" db="EMBL/GenBank/DDBJ databases">
        <title>Genomic analysis of Lysobacter defluvii.</title>
        <authorList>
            <person name="Wang Q."/>
            <person name="Wang G."/>
        </authorList>
    </citation>
    <scope>NUCLEOTIDE SEQUENCE [LARGE SCALE GENOMIC DNA]</scope>
    <source>
        <strain evidence="3 4">IMMIB APB-9</strain>
    </source>
</reference>
<feature type="compositionally biased region" description="Acidic residues" evidence="1">
    <location>
        <begin position="270"/>
        <end position="283"/>
    </location>
</feature>
<comment type="caution">
    <text evidence="3">The sequence shown here is derived from an EMBL/GenBank/DDBJ whole genome shotgun (WGS) entry which is preliminary data.</text>
</comment>
<dbReference type="SUPFAM" id="SSF55961">
    <property type="entry name" value="Bet v1-like"/>
    <property type="match status" value="1"/>
</dbReference>
<organism evidence="3 4">
    <name type="scientific">Lysobacter defluvii IMMIB APB-9 = DSM 18482</name>
    <dbReference type="NCBI Taxonomy" id="1385515"/>
    <lineage>
        <taxon>Bacteria</taxon>
        <taxon>Pseudomonadati</taxon>
        <taxon>Pseudomonadota</taxon>
        <taxon>Gammaproteobacteria</taxon>
        <taxon>Lysobacterales</taxon>
        <taxon>Lysobacteraceae</taxon>
        <taxon>Novilysobacter</taxon>
    </lineage>
</organism>
<protein>
    <submittedName>
        <fullName evidence="3">Polyketide cyclase</fullName>
    </submittedName>
</protein>
<dbReference type="AlphaFoldDB" id="A0A0A0M623"/>
<accession>A0A0A0M623</accession>
<keyword evidence="2" id="KW-0812">Transmembrane</keyword>
<keyword evidence="2" id="KW-0472">Membrane</keyword>
<dbReference type="EMBL" id="AVBH01000243">
    <property type="protein sequence ID" value="KGO97679.1"/>
    <property type="molecule type" value="Genomic_DNA"/>
</dbReference>
<dbReference type="InterPro" id="IPR019587">
    <property type="entry name" value="Polyketide_cyclase/dehydratase"/>
</dbReference>
<dbReference type="eggNOG" id="COG3832">
    <property type="taxonomic scope" value="Bacteria"/>
</dbReference>
<evidence type="ECO:0000256" key="1">
    <source>
        <dbReference type="SAM" id="MobiDB-lite"/>
    </source>
</evidence>
<name>A0A0A0M623_9GAMM</name>
<dbReference type="OrthoDB" id="5293446at2"/>
<dbReference type="InterPro" id="IPR023393">
    <property type="entry name" value="START-like_dom_sf"/>
</dbReference>
<gene>
    <name evidence="3" type="ORF">N791_06700</name>
</gene>
<sequence>MTRFIEFLISLAIVAVLFVIVGFMLPSKRHVEHSVETNRRLPIVFDTISSFNRFTHWNVLPLRDPNMQIRISDPPSGVGARLEYTSEEDGLGEGSWEIVDVVPNKSVSFVIEDEERGENKRTTYTLTPTGRNNRNVRITQTYDVDYGMNLLGRYSGLYVSSGVGEAMKMSLQRLSNMLAAVPNYDYTEFEVAPEFVDRPAVNLLVVTAAVERNNDVVMRTMKNNMQWIDKVMEANDLEADGPLRIITNEFGAENYSFDVAQPVRPKGDSAGDEAEGEEGEEATTEVAEAAAPAGKLDIELEGPVEHVFVEAQREAVVPFEGHMATLPRVRDTLRAWVLTQGHETSGRPYEEWIKGIDDSFTEEGEFRAYWGLR</sequence>
<dbReference type="RefSeq" id="WP_027070261.1">
    <property type="nucleotide sequence ID" value="NZ_AUHT01000011.1"/>
</dbReference>
<dbReference type="Proteomes" id="UP000030003">
    <property type="component" value="Unassembled WGS sequence"/>
</dbReference>
<feature type="transmembrane region" description="Helical" evidence="2">
    <location>
        <begin position="7"/>
        <end position="25"/>
    </location>
</feature>